<evidence type="ECO:0000259" key="3">
    <source>
        <dbReference type="Pfam" id="PF00483"/>
    </source>
</evidence>
<sequence>MMVTRGIILAAGQGTRLSPYTDDKPKCMVEIGDRSILSYTISNFRNNKIEDICVLTGYKSEKINFPNINYVKNEKFATTNMVYTLFCAEHLMNEDLVISYGDIIYEPGVFEMLLASPADISVVLDDNWLDLWKIRTDDPMSDAETLKLDGDRIVEIGDKPKSYSDIQSQYIGLIKCTKAGLEVLKNIYNELKKRPSDEKIIRNRTFSELYMTDLLQLIIDSGSPVNAVRVKGGFLEVDSAFEYETYTAKLKNGELRNICDLDLVPKI</sequence>
<evidence type="ECO:0000313" key="4">
    <source>
        <dbReference type="EMBL" id="TGN08011.1"/>
    </source>
</evidence>
<feature type="domain" description="Nucleotidyl transferase" evidence="3">
    <location>
        <begin position="6"/>
        <end position="64"/>
    </location>
</feature>
<dbReference type="PANTHER" id="PTHR43584:SF8">
    <property type="entry name" value="N-ACETYLMURAMATE ALPHA-1-PHOSPHATE URIDYLYLTRANSFERASE"/>
    <property type="match status" value="1"/>
</dbReference>
<dbReference type="GO" id="GO:0016779">
    <property type="term" value="F:nucleotidyltransferase activity"/>
    <property type="evidence" value="ECO:0007669"/>
    <property type="project" value="UniProtKB-KW"/>
</dbReference>
<dbReference type="CDD" id="cd02523">
    <property type="entry name" value="PC_cytidylyltransferase"/>
    <property type="match status" value="1"/>
</dbReference>
<accession>A0A4R9LPA8</accession>
<name>A0A4R9LPA8_9LEPT</name>
<proteinExistence type="predicted"/>
<organism evidence="4 5">
    <name type="scientific">Leptospira ilyithenensis</name>
    <dbReference type="NCBI Taxonomy" id="2484901"/>
    <lineage>
        <taxon>Bacteria</taxon>
        <taxon>Pseudomonadati</taxon>
        <taxon>Spirochaetota</taxon>
        <taxon>Spirochaetia</taxon>
        <taxon>Leptospirales</taxon>
        <taxon>Leptospiraceae</taxon>
        <taxon>Leptospira</taxon>
    </lineage>
</organism>
<dbReference type="SUPFAM" id="SSF53448">
    <property type="entry name" value="Nucleotide-diphospho-sugar transferases"/>
    <property type="match status" value="1"/>
</dbReference>
<keyword evidence="1 4" id="KW-0808">Transferase</keyword>
<keyword evidence="5" id="KW-1185">Reference proteome</keyword>
<dbReference type="InterPro" id="IPR029044">
    <property type="entry name" value="Nucleotide-diphossugar_trans"/>
</dbReference>
<reference evidence="4" key="1">
    <citation type="journal article" date="2019" name="PLoS Negl. Trop. Dis.">
        <title>Revisiting the worldwide diversity of Leptospira species in the environment.</title>
        <authorList>
            <person name="Vincent A.T."/>
            <person name="Schiettekatte O."/>
            <person name="Bourhy P."/>
            <person name="Veyrier F.J."/>
            <person name="Picardeau M."/>
        </authorList>
    </citation>
    <scope>NUCLEOTIDE SEQUENCE [LARGE SCALE GENOMIC DNA]</scope>
    <source>
        <strain evidence="4">201400974</strain>
    </source>
</reference>
<dbReference type="AlphaFoldDB" id="A0A4R9LPA8"/>
<evidence type="ECO:0000256" key="1">
    <source>
        <dbReference type="ARBA" id="ARBA00022679"/>
    </source>
</evidence>
<dbReference type="InterPro" id="IPR050065">
    <property type="entry name" value="GlmU-like"/>
</dbReference>
<dbReference type="PANTHER" id="PTHR43584">
    <property type="entry name" value="NUCLEOTIDYL TRANSFERASE"/>
    <property type="match status" value="1"/>
</dbReference>
<dbReference type="Pfam" id="PF00483">
    <property type="entry name" value="NTP_transferase"/>
    <property type="match status" value="1"/>
</dbReference>
<dbReference type="Proteomes" id="UP000298264">
    <property type="component" value="Unassembled WGS sequence"/>
</dbReference>
<keyword evidence="2 4" id="KW-0548">Nucleotidyltransferase</keyword>
<dbReference type="RefSeq" id="WP_135764990.1">
    <property type="nucleotide sequence ID" value="NZ_RQHV01000061.1"/>
</dbReference>
<evidence type="ECO:0000313" key="5">
    <source>
        <dbReference type="Proteomes" id="UP000298264"/>
    </source>
</evidence>
<protein>
    <submittedName>
        <fullName evidence="4">Phosphocholine cytidylyltransferase family protein</fullName>
    </submittedName>
</protein>
<dbReference type="EMBL" id="RQHV01000061">
    <property type="protein sequence ID" value="TGN08011.1"/>
    <property type="molecule type" value="Genomic_DNA"/>
</dbReference>
<comment type="caution">
    <text evidence="4">The sequence shown here is derived from an EMBL/GenBank/DDBJ whole genome shotgun (WGS) entry which is preliminary data.</text>
</comment>
<dbReference type="Gene3D" id="3.90.550.10">
    <property type="entry name" value="Spore Coat Polysaccharide Biosynthesis Protein SpsA, Chain A"/>
    <property type="match status" value="1"/>
</dbReference>
<gene>
    <name evidence="4" type="ORF">EHS11_13820</name>
</gene>
<dbReference type="InterPro" id="IPR005835">
    <property type="entry name" value="NTP_transferase_dom"/>
</dbReference>
<evidence type="ECO:0000256" key="2">
    <source>
        <dbReference type="ARBA" id="ARBA00022695"/>
    </source>
</evidence>
<dbReference type="OrthoDB" id="9813612at2"/>